<comment type="caution">
    <text evidence="1">The sequence shown here is derived from an EMBL/GenBank/DDBJ whole genome shotgun (WGS) entry which is preliminary data.</text>
</comment>
<feature type="non-terminal residue" evidence="1">
    <location>
        <position position="265"/>
    </location>
</feature>
<name>X0VM47_9ZZZZ</name>
<dbReference type="Gene3D" id="2.60.40.10">
    <property type="entry name" value="Immunoglobulins"/>
    <property type="match status" value="2"/>
</dbReference>
<feature type="non-terminal residue" evidence="1">
    <location>
        <position position="1"/>
    </location>
</feature>
<evidence type="ECO:0000313" key="1">
    <source>
        <dbReference type="EMBL" id="GAG01601.1"/>
    </source>
</evidence>
<dbReference type="InterPro" id="IPR013783">
    <property type="entry name" value="Ig-like_fold"/>
</dbReference>
<gene>
    <name evidence="1" type="ORF">S01H1_43691</name>
</gene>
<sequence>LYIWNGTGENILTNTTNLSGLSNQTSWNYTFANDGNYTWNCLGYDTMGNNNWSVEGNYTIILDRIVPIIWLVSPANDSKISNETQAFTCNITNTVQVANLTLYIWNSSGTNIFTNATDLLGRSNQTSWNYTFAEDGNYTWNCLGYDAAGNSNWSMLGNYSLTLDRVVPVVNLINPANNTLTYNATQEFSCNITDPIGISNLTLYVWYLNGSVVYSNTTNLSGRSNETSWMYTFDNYGNYSWNCLGYDVAGNSDWNVDGNYSFVYT</sequence>
<protein>
    <recommendedName>
        <fullName evidence="2">Ig-like domain-containing protein</fullName>
    </recommendedName>
</protein>
<dbReference type="EMBL" id="BARS01027844">
    <property type="protein sequence ID" value="GAG01601.1"/>
    <property type="molecule type" value="Genomic_DNA"/>
</dbReference>
<dbReference type="AlphaFoldDB" id="X0VM47"/>
<reference evidence="1" key="1">
    <citation type="journal article" date="2014" name="Front. Microbiol.">
        <title>High frequency of phylogenetically diverse reductive dehalogenase-homologous genes in deep subseafloor sedimentary metagenomes.</title>
        <authorList>
            <person name="Kawai M."/>
            <person name="Futagami T."/>
            <person name="Toyoda A."/>
            <person name="Takaki Y."/>
            <person name="Nishi S."/>
            <person name="Hori S."/>
            <person name="Arai W."/>
            <person name="Tsubouchi T."/>
            <person name="Morono Y."/>
            <person name="Uchiyama I."/>
            <person name="Ito T."/>
            <person name="Fujiyama A."/>
            <person name="Inagaki F."/>
            <person name="Takami H."/>
        </authorList>
    </citation>
    <scope>NUCLEOTIDE SEQUENCE</scope>
    <source>
        <strain evidence="1">Expedition CK06-06</strain>
    </source>
</reference>
<proteinExistence type="predicted"/>
<evidence type="ECO:0008006" key="2">
    <source>
        <dbReference type="Google" id="ProtNLM"/>
    </source>
</evidence>
<accession>X0VM47</accession>
<organism evidence="1">
    <name type="scientific">marine sediment metagenome</name>
    <dbReference type="NCBI Taxonomy" id="412755"/>
    <lineage>
        <taxon>unclassified sequences</taxon>
        <taxon>metagenomes</taxon>
        <taxon>ecological metagenomes</taxon>
    </lineage>
</organism>